<evidence type="ECO:0000256" key="2">
    <source>
        <dbReference type="ARBA" id="ARBA00023015"/>
    </source>
</evidence>
<dbReference type="SUPFAM" id="SSF88659">
    <property type="entry name" value="Sigma3 and sigma4 domains of RNA polymerase sigma factors"/>
    <property type="match status" value="1"/>
</dbReference>
<reference evidence="7" key="2">
    <citation type="submission" date="2021-04" db="EMBL/GenBank/DDBJ databases">
        <authorList>
            <person name="Gilroy R."/>
        </authorList>
    </citation>
    <scope>NUCLEOTIDE SEQUENCE</scope>
    <source>
        <strain evidence="7">ChiW4-1371</strain>
    </source>
</reference>
<keyword evidence="3" id="KW-0731">Sigma factor</keyword>
<comment type="caution">
    <text evidence="7">The sequence shown here is derived from an EMBL/GenBank/DDBJ whole genome shotgun (WGS) entry which is preliminary data.</text>
</comment>
<dbReference type="Pfam" id="PF04542">
    <property type="entry name" value="Sigma70_r2"/>
    <property type="match status" value="1"/>
</dbReference>
<keyword evidence="4" id="KW-0804">Transcription</keyword>
<dbReference type="Pfam" id="PF08281">
    <property type="entry name" value="Sigma70_r4_2"/>
    <property type="match status" value="1"/>
</dbReference>
<dbReference type="EMBL" id="DXAQ01000054">
    <property type="protein sequence ID" value="HIZ89011.1"/>
    <property type="molecule type" value="Genomic_DNA"/>
</dbReference>
<evidence type="ECO:0000256" key="1">
    <source>
        <dbReference type="ARBA" id="ARBA00010641"/>
    </source>
</evidence>
<dbReference type="Gene3D" id="1.10.10.10">
    <property type="entry name" value="Winged helix-like DNA-binding domain superfamily/Winged helix DNA-binding domain"/>
    <property type="match status" value="1"/>
</dbReference>
<evidence type="ECO:0000313" key="7">
    <source>
        <dbReference type="EMBL" id="HIZ89011.1"/>
    </source>
</evidence>
<dbReference type="InterPro" id="IPR013249">
    <property type="entry name" value="RNA_pol_sigma70_r4_t2"/>
</dbReference>
<dbReference type="AlphaFoldDB" id="A0A9D2GTM7"/>
<dbReference type="CDD" id="cd06171">
    <property type="entry name" value="Sigma70_r4"/>
    <property type="match status" value="1"/>
</dbReference>
<feature type="domain" description="RNA polymerase sigma factor 70 region 4 type 2" evidence="6">
    <location>
        <begin position="128"/>
        <end position="172"/>
    </location>
</feature>
<dbReference type="GO" id="GO:0003677">
    <property type="term" value="F:DNA binding"/>
    <property type="evidence" value="ECO:0007669"/>
    <property type="project" value="InterPro"/>
</dbReference>
<dbReference type="InterPro" id="IPR039425">
    <property type="entry name" value="RNA_pol_sigma-70-like"/>
</dbReference>
<evidence type="ECO:0000256" key="4">
    <source>
        <dbReference type="ARBA" id="ARBA00023163"/>
    </source>
</evidence>
<protein>
    <submittedName>
        <fullName evidence="7">Sigma-70 family RNA polymerase sigma factor</fullName>
    </submittedName>
</protein>
<evidence type="ECO:0000259" key="6">
    <source>
        <dbReference type="Pfam" id="PF08281"/>
    </source>
</evidence>
<dbReference type="GO" id="GO:0006352">
    <property type="term" value="P:DNA-templated transcription initiation"/>
    <property type="evidence" value="ECO:0007669"/>
    <property type="project" value="InterPro"/>
</dbReference>
<dbReference type="NCBIfam" id="TIGR02937">
    <property type="entry name" value="sigma70-ECF"/>
    <property type="match status" value="1"/>
</dbReference>
<dbReference type="InterPro" id="IPR014284">
    <property type="entry name" value="RNA_pol_sigma-70_dom"/>
</dbReference>
<dbReference type="PANTHER" id="PTHR43133">
    <property type="entry name" value="RNA POLYMERASE ECF-TYPE SIGMA FACTO"/>
    <property type="match status" value="1"/>
</dbReference>
<reference evidence="7" key="1">
    <citation type="journal article" date="2021" name="PeerJ">
        <title>Extensive microbial diversity within the chicken gut microbiome revealed by metagenomics and culture.</title>
        <authorList>
            <person name="Gilroy R."/>
            <person name="Ravi A."/>
            <person name="Getino M."/>
            <person name="Pursley I."/>
            <person name="Horton D.L."/>
            <person name="Alikhan N.F."/>
            <person name="Baker D."/>
            <person name="Gharbi K."/>
            <person name="Hall N."/>
            <person name="Watson M."/>
            <person name="Adriaenssens E.M."/>
            <person name="Foster-Nyarko E."/>
            <person name="Jarju S."/>
            <person name="Secka A."/>
            <person name="Antonio M."/>
            <person name="Oren A."/>
            <person name="Chaudhuri R.R."/>
            <person name="La Ragione R."/>
            <person name="Hildebrand F."/>
            <person name="Pallen M.J."/>
        </authorList>
    </citation>
    <scope>NUCLEOTIDE SEQUENCE</scope>
    <source>
        <strain evidence="7">ChiW4-1371</strain>
    </source>
</reference>
<evidence type="ECO:0000259" key="5">
    <source>
        <dbReference type="Pfam" id="PF04542"/>
    </source>
</evidence>
<evidence type="ECO:0000256" key="3">
    <source>
        <dbReference type="ARBA" id="ARBA00023082"/>
    </source>
</evidence>
<dbReference type="Gene3D" id="1.10.1740.10">
    <property type="match status" value="1"/>
</dbReference>
<dbReference type="Proteomes" id="UP000824176">
    <property type="component" value="Unassembled WGS sequence"/>
</dbReference>
<evidence type="ECO:0000313" key="8">
    <source>
        <dbReference type="Proteomes" id="UP000824176"/>
    </source>
</evidence>
<accession>A0A9D2GTM7</accession>
<gene>
    <name evidence="7" type="ORF">H9804_03620</name>
</gene>
<dbReference type="InterPro" id="IPR013324">
    <property type="entry name" value="RNA_pol_sigma_r3/r4-like"/>
</dbReference>
<comment type="similarity">
    <text evidence="1">Belongs to the sigma-70 factor family. ECF subfamily.</text>
</comment>
<dbReference type="SUPFAM" id="SSF88946">
    <property type="entry name" value="Sigma2 domain of RNA polymerase sigma factors"/>
    <property type="match status" value="1"/>
</dbReference>
<dbReference type="PANTHER" id="PTHR43133:SF51">
    <property type="entry name" value="RNA POLYMERASE SIGMA FACTOR"/>
    <property type="match status" value="1"/>
</dbReference>
<sequence length="192" mass="22637">MSDAQVIEQVLEGDNSAFEILILKYQSQIFYSAMNIVKNKEYAEDICQDAFLKAYEKLDTLQDKELFYPWLKRIAVNLALNHYERDKRIVDIEDEESDIDYFERLTTGECPEDHIIKDELKKYVKFFVDALPDRLRNVIILREVEDLSYEEISEMLNIPLGTVRSRLFNARQIIKERLIKQGLTDEAFAEAK</sequence>
<proteinExistence type="inferred from homology"/>
<dbReference type="InterPro" id="IPR013325">
    <property type="entry name" value="RNA_pol_sigma_r2"/>
</dbReference>
<keyword evidence="2" id="KW-0805">Transcription regulation</keyword>
<dbReference type="InterPro" id="IPR036388">
    <property type="entry name" value="WH-like_DNA-bd_sf"/>
</dbReference>
<name>A0A9D2GTM7_9BACT</name>
<organism evidence="7 8">
    <name type="scientific">Candidatus Mucispirillum faecigallinarum</name>
    <dbReference type="NCBI Taxonomy" id="2838699"/>
    <lineage>
        <taxon>Bacteria</taxon>
        <taxon>Pseudomonadati</taxon>
        <taxon>Deferribacterota</taxon>
        <taxon>Deferribacteres</taxon>
        <taxon>Deferribacterales</taxon>
        <taxon>Mucispirillaceae</taxon>
        <taxon>Mucispirillum</taxon>
    </lineage>
</organism>
<dbReference type="InterPro" id="IPR007627">
    <property type="entry name" value="RNA_pol_sigma70_r2"/>
</dbReference>
<dbReference type="GO" id="GO:0016987">
    <property type="term" value="F:sigma factor activity"/>
    <property type="evidence" value="ECO:0007669"/>
    <property type="project" value="UniProtKB-KW"/>
</dbReference>
<feature type="domain" description="RNA polymerase sigma-70 region 2" evidence="5">
    <location>
        <begin position="21"/>
        <end position="88"/>
    </location>
</feature>